<evidence type="ECO:0000313" key="1">
    <source>
        <dbReference type="EMBL" id="KPC32921.1"/>
    </source>
</evidence>
<organism evidence="1 2">
    <name type="scientific">Pseudomonas syringae pv. cilantro</name>
    <dbReference type="NCBI Taxonomy" id="81035"/>
    <lineage>
        <taxon>Bacteria</taxon>
        <taxon>Pseudomonadati</taxon>
        <taxon>Pseudomonadota</taxon>
        <taxon>Gammaproteobacteria</taxon>
        <taxon>Pseudomonadales</taxon>
        <taxon>Pseudomonadaceae</taxon>
        <taxon>Pseudomonas</taxon>
        <taxon>Pseudomonas syringae</taxon>
    </lineage>
</organism>
<evidence type="ECO:0000313" key="2">
    <source>
        <dbReference type="Proteomes" id="UP000037891"/>
    </source>
</evidence>
<sequence>MGLKDVTTLSVMPGRYAALRVCVSLSQNNFASHCLTEHR</sequence>
<reference evidence="1 2" key="2">
    <citation type="submission" date="2015-10" db="EMBL/GenBank/DDBJ databases">
        <title>Comparative genomics and high-throughput reverse genetic screens identify a new phytobacterial MAMP and an Arabidopsis receptor required for immune elicitation.</title>
        <authorList>
            <person name="Mott G.A."/>
            <person name="Thakur S."/>
            <person name="Wang P.W."/>
            <person name="Desveaux D."/>
            <person name="Guttman D.S."/>
        </authorList>
    </citation>
    <scope>NUCLEOTIDE SEQUENCE [LARGE SCALE GENOMIC DNA]</scope>
    <source>
        <strain evidence="1 2">0788_9</strain>
    </source>
</reference>
<name>A0A0N0XC44_PSESX</name>
<dbReference type="PATRIC" id="fig|81035.3.peg.1918"/>
<dbReference type="Proteomes" id="UP000037891">
    <property type="component" value="Unassembled WGS sequence"/>
</dbReference>
<accession>A0A0N0XC44</accession>
<reference evidence="1 2" key="1">
    <citation type="submission" date="2015-07" db="EMBL/GenBank/DDBJ databases">
        <authorList>
            <person name="Noorani M."/>
        </authorList>
    </citation>
    <scope>NUCLEOTIDE SEQUENCE [LARGE SCALE GENOMIC DNA]</scope>
    <source>
        <strain evidence="1 2">0788_9</strain>
    </source>
</reference>
<dbReference type="EMBL" id="LGLN01000033">
    <property type="protein sequence ID" value="KPC32921.1"/>
    <property type="molecule type" value="Genomic_DNA"/>
</dbReference>
<proteinExistence type="predicted"/>
<gene>
    <name evidence="1" type="ORF">ABJ99_1774</name>
</gene>
<dbReference type="AlphaFoldDB" id="A0A0N0XC44"/>
<comment type="caution">
    <text evidence="1">The sequence shown here is derived from an EMBL/GenBank/DDBJ whole genome shotgun (WGS) entry which is preliminary data.</text>
</comment>
<protein>
    <submittedName>
        <fullName evidence="1">Uncharacterized protein</fullName>
    </submittedName>
</protein>